<dbReference type="PROSITE" id="PS01186">
    <property type="entry name" value="EGF_2"/>
    <property type="match status" value="6"/>
</dbReference>
<dbReference type="RefSeq" id="XP_065651701.1">
    <property type="nucleotide sequence ID" value="XM_065795629.1"/>
</dbReference>
<feature type="domain" description="EGF-like" evidence="8">
    <location>
        <begin position="549"/>
        <end position="587"/>
    </location>
</feature>
<feature type="disulfide bond" evidence="5">
    <location>
        <begin position="577"/>
        <end position="586"/>
    </location>
</feature>
<feature type="disulfide bond" evidence="5">
    <location>
        <begin position="538"/>
        <end position="547"/>
    </location>
</feature>
<feature type="disulfide bond" evidence="5">
    <location>
        <begin position="696"/>
        <end position="705"/>
    </location>
</feature>
<feature type="disulfide bond" evidence="5">
    <location>
        <begin position="482"/>
        <end position="499"/>
    </location>
</feature>
<protein>
    <submittedName>
        <fullName evidence="10 11">Fibropellin-1 isoform X7</fullName>
    </submittedName>
</protein>
<feature type="domain" description="EGF-like" evidence="8">
    <location>
        <begin position="588"/>
        <end position="624"/>
    </location>
</feature>
<dbReference type="PROSITE" id="PS00022">
    <property type="entry name" value="EGF_1"/>
    <property type="match status" value="10"/>
</dbReference>
<dbReference type="SUPFAM" id="SSF57196">
    <property type="entry name" value="EGF/Laminin"/>
    <property type="match status" value="10"/>
</dbReference>
<evidence type="ECO:0000256" key="3">
    <source>
        <dbReference type="ARBA" id="ARBA00022737"/>
    </source>
</evidence>
<feature type="disulfide bond" evidence="5">
    <location>
        <begin position="501"/>
        <end position="510"/>
    </location>
</feature>
<dbReference type="InterPro" id="IPR001881">
    <property type="entry name" value="EGF-like_Ca-bd_dom"/>
</dbReference>
<dbReference type="Gene3D" id="2.10.25.10">
    <property type="entry name" value="Laminin"/>
    <property type="match status" value="10"/>
</dbReference>
<evidence type="ECO:0000313" key="11">
    <source>
        <dbReference type="RefSeq" id="XP_065651700.1"/>
    </source>
</evidence>
<organism evidence="9 12">
    <name type="scientific">Hydra vulgaris</name>
    <name type="common">Hydra</name>
    <name type="synonym">Hydra attenuata</name>
    <dbReference type="NCBI Taxonomy" id="6087"/>
    <lineage>
        <taxon>Eukaryota</taxon>
        <taxon>Metazoa</taxon>
        <taxon>Cnidaria</taxon>
        <taxon>Hydrozoa</taxon>
        <taxon>Hydroidolina</taxon>
        <taxon>Anthoathecata</taxon>
        <taxon>Aplanulata</taxon>
        <taxon>Hydridae</taxon>
        <taxon>Hydra</taxon>
    </lineage>
</organism>
<evidence type="ECO:0000256" key="4">
    <source>
        <dbReference type="ARBA" id="ARBA00023157"/>
    </source>
</evidence>
<keyword evidence="2 7" id="KW-0732">Signal</keyword>
<feature type="compositionally biased region" description="Polar residues" evidence="6">
    <location>
        <begin position="1109"/>
        <end position="1120"/>
    </location>
</feature>
<feature type="disulfide bond" evidence="5">
    <location>
        <begin position="558"/>
        <end position="575"/>
    </location>
</feature>
<feature type="disulfide bond" evidence="5">
    <location>
        <begin position="847"/>
        <end position="856"/>
    </location>
</feature>
<gene>
    <name evidence="10 11 12" type="primary">LOC100197752</name>
</gene>
<comment type="caution">
    <text evidence="5">Lacks conserved residue(s) required for the propagation of feature annotation.</text>
</comment>
<evidence type="ECO:0000256" key="2">
    <source>
        <dbReference type="ARBA" id="ARBA00022729"/>
    </source>
</evidence>
<keyword evidence="1 5" id="KW-0245">EGF-like domain</keyword>
<feature type="disulfide bond" evidence="5">
    <location>
        <begin position="788"/>
        <end position="798"/>
    </location>
</feature>
<dbReference type="PROSITE" id="PS50026">
    <property type="entry name" value="EGF_3"/>
    <property type="match status" value="11"/>
</dbReference>
<evidence type="ECO:0000256" key="1">
    <source>
        <dbReference type="ARBA" id="ARBA00022536"/>
    </source>
</evidence>
<feature type="disulfide bond" evidence="5">
    <location>
        <begin position="810"/>
        <end position="819"/>
    </location>
</feature>
<feature type="domain" description="EGF-like" evidence="8">
    <location>
        <begin position="957"/>
        <end position="993"/>
    </location>
</feature>
<evidence type="ECO:0000313" key="9">
    <source>
        <dbReference type="Proteomes" id="UP001652625"/>
    </source>
</evidence>
<feature type="chain" id="PRO_5045025852" evidence="7">
    <location>
        <begin position="22"/>
        <end position="1139"/>
    </location>
</feature>
<keyword evidence="4 5" id="KW-1015">Disulfide bond</keyword>
<keyword evidence="3" id="KW-0677">Repeat</keyword>
<feature type="domain" description="EGF-like" evidence="8">
    <location>
        <begin position="661"/>
        <end position="706"/>
    </location>
</feature>
<feature type="disulfide bond" evidence="5">
    <location>
        <begin position="650"/>
        <end position="659"/>
    </location>
</feature>
<feature type="disulfide bond" evidence="5">
    <location>
        <begin position="983"/>
        <end position="992"/>
    </location>
</feature>
<feature type="domain" description="EGF-like" evidence="8">
    <location>
        <begin position="473"/>
        <end position="511"/>
    </location>
</feature>
<dbReference type="InterPro" id="IPR051022">
    <property type="entry name" value="Notch_Cell-Fate_Det"/>
</dbReference>
<feature type="region of interest" description="Disordered" evidence="6">
    <location>
        <begin position="1095"/>
        <end position="1139"/>
    </location>
</feature>
<dbReference type="PANTHER" id="PTHR24049">
    <property type="entry name" value="CRUMBS FAMILY MEMBER"/>
    <property type="match status" value="1"/>
</dbReference>
<dbReference type="CDD" id="cd00054">
    <property type="entry name" value="EGF_CA"/>
    <property type="match status" value="3"/>
</dbReference>
<feature type="signal peptide" evidence="7">
    <location>
        <begin position="1"/>
        <end position="21"/>
    </location>
</feature>
<feature type="domain" description="EGF-like" evidence="8">
    <location>
        <begin position="625"/>
        <end position="660"/>
    </location>
</feature>
<evidence type="ECO:0000256" key="7">
    <source>
        <dbReference type="SAM" id="SignalP"/>
    </source>
</evidence>
<feature type="disulfide bond" evidence="5">
    <location>
        <begin position="614"/>
        <end position="623"/>
    </location>
</feature>
<dbReference type="GeneID" id="100197752"/>
<feature type="domain" description="EGF-like" evidence="8">
    <location>
        <begin position="432"/>
        <end position="472"/>
    </location>
</feature>
<proteinExistence type="predicted"/>
<dbReference type="SMART" id="SM00179">
    <property type="entry name" value="EGF_CA"/>
    <property type="match status" value="10"/>
</dbReference>
<feature type="disulfide bond" evidence="5">
    <location>
        <begin position="462"/>
        <end position="471"/>
    </location>
</feature>
<feature type="domain" description="EGF-like" evidence="8">
    <location>
        <begin position="903"/>
        <end position="939"/>
    </location>
</feature>
<evidence type="ECO:0000259" key="8">
    <source>
        <dbReference type="PROSITE" id="PS50026"/>
    </source>
</evidence>
<dbReference type="RefSeq" id="XP_065651700.1">
    <property type="nucleotide sequence ID" value="XM_065795628.1"/>
</dbReference>
<feature type="domain" description="EGF-like" evidence="8">
    <location>
        <begin position="784"/>
        <end position="820"/>
    </location>
</feature>
<name>A0ABM4BRC3_HYDVU</name>
<dbReference type="RefSeq" id="XP_065651699.1">
    <property type="nucleotide sequence ID" value="XM_065795627.1"/>
</dbReference>
<feature type="disulfide bond" evidence="5">
    <location>
        <begin position="907"/>
        <end position="917"/>
    </location>
</feature>
<dbReference type="InterPro" id="IPR000742">
    <property type="entry name" value="EGF"/>
</dbReference>
<evidence type="ECO:0000313" key="10">
    <source>
        <dbReference type="RefSeq" id="XP_065651699.1"/>
    </source>
</evidence>
<feature type="domain" description="EGF-like" evidence="8">
    <location>
        <begin position="821"/>
        <end position="857"/>
    </location>
</feature>
<sequence>MRIFPHMICLLFFILVEIVFANKRHKHHHLKNDFEGIKRNKYPLHEKYKHPLSLYTNRFDRFHFFNQKYNQPGIKRVKLFDKYFGDNDHIKKYNHLRLGISKDTVIKPNRHLKIEIGNYSNNEKTKENSDIKNLTLYPKVNLLNISATSNTTNATYPVERLSNFKFLNKTNLSQQFKNEANSKIKEISYLTIKALPKKLIAINNTEPAVLNNTEKSSLTECSSKECALGSDSQSKDYHKKINTSSINHHTNHEGHVVEQNNKNLGRVHHKTSSVEPALNIANETEGNIDDTGYHQSHPDLLSDKTQYANYLHVHDELQQNASGKSSIANASDGIEEESNFQSSPDIMQSESTKHINYLPIHVESHSYLAPVHTHVNHDHENAHHMISPNYEEPDLPIQAFEHHHADFGSIYSNSNVDSSLPIIHHHHFNEPEQIEHSEFHEYPCLNGGVYYNTGEKGYQCTCIEGFTGAHCQEVNHCHPQPCLNNGVCHPVDYNPFFICQCKVGFIGIKCNETNPCYPNPCKNNGVCSHNGTDVTCVCSPKFTGAFCEKSKSCLVNPCQNGGVCIELEGDGKFQCHCQQNWKGPLCADFDHCYKNPCENGGICLEGFNNFSCKCLNGFSGVTCQDHVCSPNPCLNGGTCLENGDKFKCICPKWASGELCEENKPCLINPCLNDGKCIDGSSGFQWSFAPLQYYCLCKPPYKGIHCERHGCKHCDKNAHCVVDHCVCNPGYEGNGFICHKKENMCHPNPCFNNGHCMESPANCQGDNCGFTCVCLPPYLPPLCKEANPCVPNPCENGECQSIGNGDVMCKCNEGFKGKLCGEIDACFPNPCQHNGKCHSVKGIASCSCAGMWKTPFCKECGCPTPHIPGIPDMSCSLNGACSCPNQWIPDMSKGLCTKSALSCNSRCCSLPCDNGGTCVDLPNGQFKCYCKTGTTGEVCQFKTAPFFSQPVSDGVIKPNGFCNPNPCLQKGVCIVNRGGYDCVCLQRYTGPHCEVDRCANCHKHARCANGLCKCKKGWIGNGLNCIREMCEETCIEWSTCINGNCVCDVDAPQITHKCIPAALDDDGDDDDSSDRIDKTVHPTPTFVSPLLITRQTVPMQTRKKQETTKVKTLTSTSNTVTDGYGPPGGPVASQSSDTSS</sequence>
<dbReference type="Proteomes" id="UP001652625">
    <property type="component" value="Chromosome 04"/>
</dbReference>
<keyword evidence="9" id="KW-1185">Reference proteome</keyword>
<evidence type="ECO:0000313" key="12">
    <source>
        <dbReference type="RefSeq" id="XP_065651701.1"/>
    </source>
</evidence>
<accession>A0ABM4BRC3</accession>
<feature type="disulfide bond" evidence="5">
    <location>
        <begin position="929"/>
        <end position="938"/>
    </location>
</feature>
<feature type="domain" description="EGF-like" evidence="8">
    <location>
        <begin position="512"/>
        <end position="548"/>
    </location>
</feature>
<dbReference type="PANTHER" id="PTHR24049:SF22">
    <property type="entry name" value="DROSOPHILA CRUMBS HOMOLOG"/>
    <property type="match status" value="1"/>
</dbReference>
<evidence type="ECO:0000256" key="5">
    <source>
        <dbReference type="PROSITE-ProRule" id="PRU00076"/>
    </source>
</evidence>
<dbReference type="SMART" id="SM00181">
    <property type="entry name" value="EGF"/>
    <property type="match status" value="14"/>
</dbReference>
<reference evidence="10 11" key="1">
    <citation type="submission" date="2025-05" db="UniProtKB">
        <authorList>
            <consortium name="RefSeq"/>
        </authorList>
    </citation>
    <scope>IDENTIFICATION</scope>
</reference>
<evidence type="ECO:0000256" key="6">
    <source>
        <dbReference type="SAM" id="MobiDB-lite"/>
    </source>
</evidence>
<dbReference type="Pfam" id="PF00008">
    <property type="entry name" value="EGF"/>
    <property type="match status" value="7"/>
</dbReference>